<dbReference type="CDD" id="cd16424">
    <property type="entry name" value="VirB8"/>
    <property type="match status" value="1"/>
</dbReference>
<proteinExistence type="predicted"/>
<evidence type="ECO:0000256" key="2">
    <source>
        <dbReference type="ARBA" id="ARBA00022692"/>
    </source>
</evidence>
<dbReference type="InterPro" id="IPR032710">
    <property type="entry name" value="NTF2-like_dom_sf"/>
</dbReference>
<geneLocation type="plasmid" evidence="7">
    <name>9</name>
</geneLocation>
<dbReference type="Pfam" id="PF04335">
    <property type="entry name" value="VirB8"/>
    <property type="match status" value="1"/>
</dbReference>
<evidence type="ECO:0000256" key="3">
    <source>
        <dbReference type="ARBA" id="ARBA00022989"/>
    </source>
</evidence>
<dbReference type="InterPro" id="IPR007430">
    <property type="entry name" value="VirB8"/>
</dbReference>
<evidence type="ECO:0000313" key="7">
    <source>
        <dbReference type="EMBL" id="ACI63166.1"/>
    </source>
</evidence>
<dbReference type="GO" id="GO:0030255">
    <property type="term" value="P:protein secretion by the type IV secretion system"/>
    <property type="evidence" value="ECO:0007669"/>
    <property type="project" value="InterPro"/>
</dbReference>
<dbReference type="Gene3D" id="3.10.450.230">
    <property type="entry name" value="VirB8 protein"/>
    <property type="match status" value="1"/>
</dbReference>
<reference evidence="7" key="1">
    <citation type="journal article" date="2009" name="Antimicrob. Agents Chemother.">
        <title>Genetic organization of transposase regions surrounding blaKPC carbapenemase genes on plasmids from Klebsiella strains isolated in a New York City hospital.</title>
        <authorList>
            <person name="Gootz T.D."/>
            <person name="Lescoe M.K."/>
            <person name="Dib-Hajj F."/>
            <person name="Dougherty B.A."/>
            <person name="He W."/>
            <person name="Della-Latta P."/>
            <person name="Huard R.C."/>
        </authorList>
    </citation>
    <scope>NUCLEOTIDE SEQUENCE</scope>
    <source>
        <strain evidence="7">9</strain>
        <plasmid evidence="7">9</plasmid>
    </source>
</reference>
<sequence>MIRKVVQMKANKKTGLTREAIKEFNESRKGLEVDLMDEVLKSRRTAWMVATGSAVVTVFALSLVGYVVHKYSQPIPAHLLTLNEATHEVQQVKLTRDQTSYGDEIDKFWLTQYVIHRESYDFYSVQVDYTAVGLMSTPNVAESYQSKFKGRNGLDKVLGDSETTRVKINSVILDKPHGVATIRFTTVRRVRSNPVDDQPQRWIAIMGYEYKSLAMNAEQRYVNPLGFRVTSYRVNPEVN</sequence>
<dbReference type="SUPFAM" id="SSF54427">
    <property type="entry name" value="NTF2-like"/>
    <property type="match status" value="1"/>
</dbReference>
<protein>
    <submittedName>
        <fullName evidence="7">TraE</fullName>
    </submittedName>
</protein>
<keyword evidence="3 5" id="KW-1133">Transmembrane helix</keyword>
<feature type="domain" description="Bacterial virulence protein VirB8" evidence="6">
    <location>
        <begin position="33"/>
        <end position="237"/>
    </location>
</feature>
<accession>B6UZ43</accession>
<name>B6UZ43_KLEPN</name>
<keyword evidence="2 5" id="KW-0812">Transmembrane</keyword>
<evidence type="ECO:0000259" key="6">
    <source>
        <dbReference type="Pfam" id="PF04335"/>
    </source>
</evidence>
<dbReference type="PIRSF" id="PIRSF003299">
    <property type="entry name" value="VirB8_PtlE"/>
    <property type="match status" value="1"/>
</dbReference>
<evidence type="ECO:0000256" key="4">
    <source>
        <dbReference type="ARBA" id="ARBA00023136"/>
    </source>
</evidence>
<keyword evidence="4 5" id="KW-0472">Membrane</keyword>
<dbReference type="GO" id="GO:0016020">
    <property type="term" value="C:membrane"/>
    <property type="evidence" value="ECO:0007669"/>
    <property type="project" value="UniProtKB-SubCell"/>
</dbReference>
<feature type="transmembrane region" description="Helical" evidence="5">
    <location>
        <begin position="46"/>
        <end position="68"/>
    </location>
</feature>
<organism evidence="7">
    <name type="scientific">Klebsiella pneumoniae</name>
    <dbReference type="NCBI Taxonomy" id="573"/>
    <lineage>
        <taxon>Bacteria</taxon>
        <taxon>Pseudomonadati</taxon>
        <taxon>Pseudomonadota</taxon>
        <taxon>Gammaproteobacteria</taxon>
        <taxon>Enterobacterales</taxon>
        <taxon>Enterobacteriaceae</taxon>
        <taxon>Klebsiella/Raoultella group</taxon>
        <taxon>Klebsiella</taxon>
        <taxon>Klebsiella pneumoniae complex</taxon>
    </lineage>
</organism>
<evidence type="ECO:0000256" key="1">
    <source>
        <dbReference type="ARBA" id="ARBA00004167"/>
    </source>
</evidence>
<dbReference type="AlphaFoldDB" id="B6UZ43"/>
<evidence type="ECO:0000256" key="5">
    <source>
        <dbReference type="SAM" id="Phobius"/>
    </source>
</evidence>
<dbReference type="EMBL" id="FJ223607">
    <property type="protein sequence ID" value="ACI63166.1"/>
    <property type="molecule type" value="Genomic_DNA"/>
</dbReference>
<keyword evidence="7" id="KW-0614">Plasmid</keyword>
<comment type="subcellular location">
    <subcellularLocation>
        <location evidence="1">Membrane</location>
        <topology evidence="1">Single-pass membrane protein</topology>
    </subcellularLocation>
</comment>
<dbReference type="InterPro" id="IPR026264">
    <property type="entry name" value="VirB8/PtlE"/>
</dbReference>